<evidence type="ECO:0000313" key="6">
    <source>
        <dbReference type="Proteomes" id="UP000094669"/>
    </source>
</evidence>
<comment type="pathway">
    <text evidence="1">Lipid metabolism.</text>
</comment>
<accession>A0ABX4YEI2</accession>
<dbReference type="RefSeq" id="WP_010410808.1">
    <property type="nucleotide sequence ID" value="NZ_MCRM02000024.1"/>
</dbReference>
<sequence>MKPTLSLEARIKKPILTIPDEAVRSGVFHLNRDTLGSPIRLREGVTIQYDTPSDRKRSLLDRVLLRSDLAFLIGYFREIFASRKLCLKNLYTDEVWLESSGRILDVIEGCEGKFKIEGLEHVISPQGPVVFAGNHMSVLETFVFPYFLVAHRPVTYVVKESLVNGKVFGPIMRSRNPIAVGRTNPREDLVKVLEEGTAILKGGTSIVVFPQSTRTRTFDPSEFNSIAVKLASRAGVPIVPFAVKTDFWENGKLLKDIGSLVRNRMIHMKFGAPLSVATDSRKNQEILLQFVLKNLKEWGVEIKNSAE</sequence>
<evidence type="ECO:0000256" key="1">
    <source>
        <dbReference type="ARBA" id="ARBA00005189"/>
    </source>
</evidence>
<evidence type="ECO:0000256" key="3">
    <source>
        <dbReference type="ARBA" id="ARBA00023315"/>
    </source>
</evidence>
<organism evidence="5 6">
    <name type="scientific">Leptospira inadai serovar Lyme</name>
    <dbReference type="NCBI Taxonomy" id="293084"/>
    <lineage>
        <taxon>Bacteria</taxon>
        <taxon>Pseudomonadati</taxon>
        <taxon>Spirochaetota</taxon>
        <taxon>Spirochaetia</taxon>
        <taxon>Leptospirales</taxon>
        <taxon>Leptospiraceae</taxon>
        <taxon>Leptospira</taxon>
    </lineage>
</organism>
<dbReference type="Proteomes" id="UP000094669">
    <property type="component" value="Unassembled WGS sequence"/>
</dbReference>
<protein>
    <submittedName>
        <fullName evidence="5">1-acyl-sn-glycerol-3-phosphate acyltransferase</fullName>
    </submittedName>
</protein>
<feature type="domain" description="Phospholipid/glycerol acyltransferase" evidence="4">
    <location>
        <begin position="129"/>
        <end position="246"/>
    </location>
</feature>
<name>A0ABX4YEI2_9LEPT</name>
<keyword evidence="6" id="KW-1185">Reference proteome</keyword>
<keyword evidence="2" id="KW-0808">Transferase</keyword>
<dbReference type="PANTHER" id="PTHR10434:SF40">
    <property type="entry name" value="1-ACYL-SN-GLYCEROL-3-PHOSPHATE ACYLTRANSFERASE"/>
    <property type="match status" value="1"/>
</dbReference>
<evidence type="ECO:0000259" key="4">
    <source>
        <dbReference type="SMART" id="SM00563"/>
    </source>
</evidence>
<dbReference type="CDD" id="cd07989">
    <property type="entry name" value="LPLAT_AGPAT-like"/>
    <property type="match status" value="1"/>
</dbReference>
<proteinExistence type="predicted"/>
<dbReference type="EMBL" id="MCRM02000024">
    <property type="protein sequence ID" value="PNV73284.1"/>
    <property type="molecule type" value="Genomic_DNA"/>
</dbReference>
<evidence type="ECO:0000256" key="2">
    <source>
        <dbReference type="ARBA" id="ARBA00022679"/>
    </source>
</evidence>
<gene>
    <name evidence="5" type="ORF">BES34_017455</name>
</gene>
<dbReference type="Pfam" id="PF01553">
    <property type="entry name" value="Acyltransferase"/>
    <property type="match status" value="1"/>
</dbReference>
<dbReference type="SUPFAM" id="SSF69593">
    <property type="entry name" value="Glycerol-3-phosphate (1)-acyltransferase"/>
    <property type="match status" value="1"/>
</dbReference>
<dbReference type="SMART" id="SM00563">
    <property type="entry name" value="PlsC"/>
    <property type="match status" value="1"/>
</dbReference>
<dbReference type="InterPro" id="IPR002123">
    <property type="entry name" value="Plipid/glycerol_acylTrfase"/>
</dbReference>
<evidence type="ECO:0000313" key="5">
    <source>
        <dbReference type="EMBL" id="PNV73284.1"/>
    </source>
</evidence>
<comment type="caution">
    <text evidence="5">The sequence shown here is derived from an EMBL/GenBank/DDBJ whole genome shotgun (WGS) entry which is preliminary data.</text>
</comment>
<dbReference type="PANTHER" id="PTHR10434">
    <property type="entry name" value="1-ACYL-SN-GLYCEROL-3-PHOSPHATE ACYLTRANSFERASE"/>
    <property type="match status" value="1"/>
</dbReference>
<keyword evidence="3 5" id="KW-0012">Acyltransferase</keyword>
<dbReference type="GO" id="GO:0016746">
    <property type="term" value="F:acyltransferase activity"/>
    <property type="evidence" value="ECO:0007669"/>
    <property type="project" value="UniProtKB-KW"/>
</dbReference>
<reference evidence="5" key="1">
    <citation type="submission" date="2018-01" db="EMBL/GenBank/DDBJ databases">
        <title>Genomic characterization of Leptospira inadai serogroup Lyme isolated from captured rat in Brazil and comparative analysis with human reference strain.</title>
        <authorList>
            <person name="Moreno L.Z."/>
            <person name="Loureiro A.P."/>
            <person name="Miraglia F."/>
            <person name="Kremer F.S."/>
            <person name="Eslabao M.R."/>
            <person name="Dellagostin O.A."/>
            <person name="Lilenbaum W."/>
            <person name="Moreno A.M."/>
        </authorList>
    </citation>
    <scope>NUCLEOTIDE SEQUENCE [LARGE SCALE GENOMIC DNA]</scope>
    <source>
        <strain evidence="5">M34/99</strain>
    </source>
</reference>